<reference evidence="2 3" key="1">
    <citation type="submission" date="2015-03" db="EMBL/GenBank/DDBJ databases">
        <title>Genome assembly of Sandaracinus amylolyticus DSM 53668.</title>
        <authorList>
            <person name="Sharma G."/>
            <person name="Subramanian S."/>
        </authorList>
    </citation>
    <scope>NUCLEOTIDE SEQUENCE [LARGE SCALE GENOMIC DNA]</scope>
    <source>
        <strain evidence="2 3">DSM 53668</strain>
    </source>
</reference>
<organism evidence="2 3">
    <name type="scientific">Sandaracinus amylolyticus</name>
    <dbReference type="NCBI Taxonomy" id="927083"/>
    <lineage>
        <taxon>Bacteria</taxon>
        <taxon>Pseudomonadati</taxon>
        <taxon>Myxococcota</taxon>
        <taxon>Polyangia</taxon>
        <taxon>Polyangiales</taxon>
        <taxon>Sandaracinaceae</taxon>
        <taxon>Sandaracinus</taxon>
    </lineage>
</organism>
<keyword evidence="1" id="KW-0472">Membrane</keyword>
<proteinExistence type="predicted"/>
<dbReference type="STRING" id="927083.DB32_000120"/>
<accession>A0A0F6YGK7</accession>
<dbReference type="Proteomes" id="UP000034883">
    <property type="component" value="Chromosome"/>
</dbReference>
<dbReference type="EMBL" id="CP011125">
    <property type="protein sequence ID" value="AKF02972.1"/>
    <property type="molecule type" value="Genomic_DNA"/>
</dbReference>
<protein>
    <submittedName>
        <fullName evidence="2">Uncharacterized protein</fullName>
    </submittedName>
</protein>
<keyword evidence="1" id="KW-1133">Transmembrane helix</keyword>
<evidence type="ECO:0000313" key="3">
    <source>
        <dbReference type="Proteomes" id="UP000034883"/>
    </source>
</evidence>
<evidence type="ECO:0000313" key="2">
    <source>
        <dbReference type="EMBL" id="AKF02972.1"/>
    </source>
</evidence>
<keyword evidence="3" id="KW-1185">Reference proteome</keyword>
<gene>
    <name evidence="2" type="ORF">DB32_000120</name>
</gene>
<sequence>MGIAGALLASPDVRPAFGITAGVAGSFVFGLGMPFAFVNDSLRVDVDRSF</sequence>
<feature type="transmembrane region" description="Helical" evidence="1">
    <location>
        <begin position="16"/>
        <end position="38"/>
    </location>
</feature>
<evidence type="ECO:0000256" key="1">
    <source>
        <dbReference type="SAM" id="Phobius"/>
    </source>
</evidence>
<name>A0A0F6YGK7_9BACT</name>
<keyword evidence="1" id="KW-0812">Transmembrane</keyword>
<dbReference type="KEGG" id="samy:DB32_000120"/>
<dbReference type="AlphaFoldDB" id="A0A0F6YGK7"/>